<sequence>METEEQNLQIQGVLEALASILGEAIHAVYLHGSAVSAGLQPQSDIDLLAVTGRPMSPWERQELLSRLLILSGPHPRKAKQPRCLELLVFAGTNDLMQSYPAQADFVYGEWLRPELAAGAVPGVVRDPENTLILAQVRRESVSLMGPQASSLLPAIPQETIRLAIGDALPMLLSGLPGDERNVLLTLARMWRTAQIGDFASKADAADWAVPKMPIMEADTLDYARRAYLGEIVDAWNDKQDAAHAAAEFLRDRVLECLQTTFDQ</sequence>
<dbReference type="InterPro" id="IPR025184">
    <property type="entry name" value="AadA_C"/>
</dbReference>
<evidence type="ECO:0000256" key="5">
    <source>
        <dbReference type="ARBA" id="ARBA00047831"/>
    </source>
</evidence>
<dbReference type="Gene3D" id="3.30.460.10">
    <property type="entry name" value="Beta Polymerase, domain 2"/>
    <property type="match status" value="1"/>
</dbReference>
<keyword evidence="9" id="KW-1185">Reference proteome</keyword>
<dbReference type="EC" id="2.7.7.47" evidence="3"/>
<dbReference type="PIRSF" id="PIRSF000819">
    <property type="entry name" value="Streptomycin_3-adenylyltransf"/>
    <property type="match status" value="1"/>
</dbReference>
<keyword evidence="2" id="KW-0046">Antibiotic resistance</keyword>
<organism evidence="8 9">
    <name type="scientific">Pseudorhizobium endolithicum</name>
    <dbReference type="NCBI Taxonomy" id="1191678"/>
    <lineage>
        <taxon>Bacteria</taxon>
        <taxon>Pseudomonadati</taxon>
        <taxon>Pseudomonadota</taxon>
        <taxon>Alphaproteobacteria</taxon>
        <taxon>Hyphomicrobiales</taxon>
        <taxon>Rhizobiaceae</taxon>
        <taxon>Rhizobium/Agrobacterium group</taxon>
        <taxon>Pseudorhizobium</taxon>
    </lineage>
</organism>
<dbReference type="InterPro" id="IPR024172">
    <property type="entry name" value="AadA/Aad9"/>
</dbReference>
<protein>
    <recommendedName>
        <fullName evidence="4">Aminoglycoside (3'') (9) adenylyltransferase</fullName>
        <ecNumber evidence="3">2.7.7.47</ecNumber>
    </recommendedName>
</protein>
<reference evidence="8 9" key="1">
    <citation type="submission" date="2020-11" db="EMBL/GenBank/DDBJ databases">
        <authorList>
            <person name="Lassalle F."/>
        </authorList>
    </citation>
    <scope>NUCLEOTIDE SEQUENCE [LARGE SCALE GENOMIC DNA]</scope>
    <source>
        <strain evidence="8 9">JC140</strain>
    </source>
</reference>
<evidence type="ECO:0000256" key="2">
    <source>
        <dbReference type="ARBA" id="ARBA00023251"/>
    </source>
</evidence>
<evidence type="ECO:0000256" key="6">
    <source>
        <dbReference type="ARBA" id="ARBA00048566"/>
    </source>
</evidence>
<dbReference type="InterPro" id="IPR043519">
    <property type="entry name" value="NT_sf"/>
</dbReference>
<name>A0ABM8PMB7_9HYPH</name>
<gene>
    <name evidence="8" type="ORF">REJC140_03678</name>
</gene>
<comment type="catalytic activity">
    <reaction evidence="6">
        <text>streptomycin + ATP = 3''-O-adenylylstreptomycin + diphosphate</text>
        <dbReference type="Rhea" id="RHEA:20245"/>
        <dbReference type="ChEBI" id="CHEBI:30616"/>
        <dbReference type="ChEBI" id="CHEBI:33019"/>
        <dbReference type="ChEBI" id="CHEBI:58007"/>
        <dbReference type="ChEBI" id="CHEBI:58605"/>
        <dbReference type="EC" id="2.7.7.47"/>
    </reaction>
</comment>
<evidence type="ECO:0000256" key="3">
    <source>
        <dbReference type="ARBA" id="ARBA00035126"/>
    </source>
</evidence>
<dbReference type="SUPFAM" id="SSF81301">
    <property type="entry name" value="Nucleotidyltransferase"/>
    <property type="match status" value="1"/>
</dbReference>
<evidence type="ECO:0000259" key="7">
    <source>
        <dbReference type="Pfam" id="PF13427"/>
    </source>
</evidence>
<dbReference type="EMBL" id="CABFWF030000011">
    <property type="protein sequence ID" value="CAD7037574.1"/>
    <property type="molecule type" value="Genomic_DNA"/>
</dbReference>
<dbReference type="CDD" id="cd05403">
    <property type="entry name" value="NT_KNTase_like"/>
    <property type="match status" value="1"/>
</dbReference>
<evidence type="ECO:0000256" key="4">
    <source>
        <dbReference type="ARBA" id="ARBA00035252"/>
    </source>
</evidence>
<proteinExistence type="predicted"/>
<comment type="catalytic activity">
    <reaction evidence="5">
        <text>spectinomycin + ATP = 9-O-adenylylspectinomycin + diphosphate</text>
        <dbReference type="Rhea" id="RHEA:63228"/>
        <dbReference type="ChEBI" id="CHEBI:30616"/>
        <dbReference type="ChEBI" id="CHEBI:33019"/>
        <dbReference type="ChEBI" id="CHEBI:146260"/>
        <dbReference type="ChEBI" id="CHEBI:146261"/>
    </reaction>
</comment>
<comment type="caution">
    <text evidence="8">The sequence shown here is derived from an EMBL/GenBank/DDBJ whole genome shotgun (WGS) entry which is preliminary data.</text>
</comment>
<dbReference type="RefSeq" id="WP_142592621.1">
    <property type="nucleotide sequence ID" value="NZ_CABFWF030000011.1"/>
</dbReference>
<feature type="domain" description="Adenylyltransferase AadA C-terminal" evidence="7">
    <location>
        <begin position="151"/>
        <end position="250"/>
    </location>
</feature>
<keyword evidence="1" id="KW-0808">Transferase</keyword>
<dbReference type="Proteomes" id="UP000606921">
    <property type="component" value="Unassembled WGS sequence"/>
</dbReference>
<evidence type="ECO:0000313" key="8">
    <source>
        <dbReference type="EMBL" id="CAD7037574.1"/>
    </source>
</evidence>
<evidence type="ECO:0000256" key="1">
    <source>
        <dbReference type="ARBA" id="ARBA00022679"/>
    </source>
</evidence>
<accession>A0ABM8PMB7</accession>
<dbReference type="Pfam" id="PF13427">
    <property type="entry name" value="AadA_C"/>
    <property type="match status" value="1"/>
</dbReference>
<evidence type="ECO:0000313" key="9">
    <source>
        <dbReference type="Proteomes" id="UP000606921"/>
    </source>
</evidence>